<dbReference type="AlphaFoldDB" id="A0A0X8X7L2"/>
<comment type="subcellular location">
    <subcellularLocation>
        <location evidence="2">Cell outer membrane</location>
    </subcellularLocation>
</comment>
<dbReference type="PANTHER" id="PTHR30189">
    <property type="entry name" value="LPS-ASSEMBLY PROTEIN"/>
    <property type="match status" value="1"/>
</dbReference>
<evidence type="ECO:0000256" key="3">
    <source>
        <dbReference type="SAM" id="MobiDB-lite"/>
    </source>
</evidence>
<proteinExistence type="inferred from homology"/>
<dbReference type="GO" id="GO:0009279">
    <property type="term" value="C:cell outer membrane"/>
    <property type="evidence" value="ECO:0007669"/>
    <property type="project" value="UniProtKB-SubCell"/>
</dbReference>
<dbReference type="OrthoDB" id="9760225at2"/>
<dbReference type="KEGG" id="hhk:HH1059_24340"/>
<name>A0A0X8X7L2_HALHR</name>
<dbReference type="InterPro" id="IPR007543">
    <property type="entry name" value="LptD_C"/>
</dbReference>
<dbReference type="GO" id="GO:0015920">
    <property type="term" value="P:lipopolysaccharide transport"/>
    <property type="evidence" value="ECO:0007669"/>
    <property type="project" value="InterPro"/>
</dbReference>
<comment type="caution">
    <text evidence="2">Lacks conserved residue(s) required for the propagation of feature annotation.</text>
</comment>
<dbReference type="EMBL" id="AP017372">
    <property type="protein sequence ID" value="BAU56507.1"/>
    <property type="molecule type" value="Genomic_DNA"/>
</dbReference>
<keyword evidence="6" id="KW-1185">Reference proteome</keyword>
<keyword evidence="1 2" id="KW-0998">Cell outer membrane</keyword>
<organism evidence="5 6">
    <name type="scientific">Halorhodospira halochloris</name>
    <name type="common">Ectothiorhodospira halochloris</name>
    <dbReference type="NCBI Taxonomy" id="1052"/>
    <lineage>
        <taxon>Bacteria</taxon>
        <taxon>Pseudomonadati</taxon>
        <taxon>Pseudomonadota</taxon>
        <taxon>Gammaproteobacteria</taxon>
        <taxon>Chromatiales</taxon>
        <taxon>Ectothiorhodospiraceae</taxon>
        <taxon>Halorhodospira</taxon>
    </lineage>
</organism>
<comment type="function">
    <text evidence="2">Together with LptE, is involved in the assembly of lipopolysaccharide (LPS) at the surface of the outer membrane.</text>
</comment>
<dbReference type="RefSeq" id="WP_096406457.1">
    <property type="nucleotide sequence ID" value="NZ_AP017372.2"/>
</dbReference>
<keyword evidence="2" id="KW-0472">Membrane</keyword>
<evidence type="ECO:0000259" key="4">
    <source>
        <dbReference type="Pfam" id="PF04453"/>
    </source>
</evidence>
<sequence length="814" mass="92517" precursor="true">MTTKGLLAKTGGYWLCAALFLSPLAEAEDSSSNILSEDQNENAEELPASTSAGLEDPRLLRRIQLCGPPLAAPPDSVDRSKRNDPQTPWQLEADEISGNYLLGIYTLRGRAGLQRLDQLLHADNVELNEAEGLAIVPNQFTYSEAGLNLWGGAGRFDIHADSLEVDRTEFRLFPYHQGAARRLLSTGAEMARIEDLRYSTCPPGEEMWLLQAGSLEINYETGFGTARHARLEVGGIPWIYTPYLRFPVDDQPRTGLLPPSFGQSESDGGHFTLPLYIRLAPNYDLTLAPTYYSRRGEKIGGEFRYLRPELEGEFTAEYMDSDDVYTEHLSEQGHADPDKPRWAVDWQHSGDLPYGIDYGIELERVSDEDYLRDFSSDLVGSSGTELESKGYAEQSIGNHSWEAEIQHWQNLRPGSDDPYRHWPAIWYEHNPGLLPGNLEYRLEAQAIQFELPDEAKEEGDAQRPTGRRYHINPRLSWPVHRQAFFLEPALSLHHSHYDTTNHLPDDHDGDSPFAEGKLDRTVPIASIDAGIFLERPFIFGQRPFLQTLEPRIFYLYAPYEEQGQFPIFDTGERPNTVAQLFQENRFSGVDRIADANQITTAVTTRLLNVTEGSEPFRASVGQVHYLHDRRVTLPEDQDSEELSRSRSDIFADAELRLPGDLNLRAEHRYDPHRDEPVATSFSADWQYRPAPRTLLNLSYRIREEQDDDDTSIFERTQDYIEASGTLPVDVNWSLVGGWQYSRLERTNLEVVGGVEYRSCCWAVRGVSRRYRRGASGELENTIMLEFELTGLTRFGDDTESFIKDIVQDYDEAVF</sequence>
<dbReference type="GO" id="GO:0043165">
    <property type="term" value="P:Gram-negative-bacterium-type cell outer membrane assembly"/>
    <property type="evidence" value="ECO:0007669"/>
    <property type="project" value="UniProtKB-UniRule"/>
</dbReference>
<comment type="similarity">
    <text evidence="2">Belongs to the LptD family.</text>
</comment>
<feature type="domain" description="LptD C-terminal" evidence="4">
    <location>
        <begin position="341"/>
        <end position="732"/>
    </location>
</feature>
<dbReference type="InterPro" id="IPR050218">
    <property type="entry name" value="LptD"/>
</dbReference>
<comment type="subunit">
    <text evidence="2">Component of the lipopolysaccharide transport and assembly complex. Interacts with LptE and LptA.</text>
</comment>
<keyword evidence="2" id="KW-0732">Signal</keyword>
<accession>A0A0X8X7L2</accession>
<dbReference type="Proteomes" id="UP000218890">
    <property type="component" value="Chromosome"/>
</dbReference>
<evidence type="ECO:0000313" key="5">
    <source>
        <dbReference type="EMBL" id="BAU56507.1"/>
    </source>
</evidence>
<dbReference type="HAMAP" id="MF_01411">
    <property type="entry name" value="LPS_assembly_LptD"/>
    <property type="match status" value="1"/>
</dbReference>
<evidence type="ECO:0000256" key="1">
    <source>
        <dbReference type="ARBA" id="ARBA00023237"/>
    </source>
</evidence>
<dbReference type="Pfam" id="PF04453">
    <property type="entry name" value="LptD"/>
    <property type="match status" value="1"/>
</dbReference>
<feature type="region of interest" description="Disordered" evidence="3">
    <location>
        <begin position="32"/>
        <end position="51"/>
    </location>
</feature>
<feature type="signal peptide" evidence="2">
    <location>
        <begin position="1"/>
        <end position="27"/>
    </location>
</feature>
<gene>
    <name evidence="2 5" type="primary">lptD</name>
    <name evidence="5" type="ORF">HH1059_24340</name>
</gene>
<dbReference type="GO" id="GO:1990351">
    <property type="term" value="C:transporter complex"/>
    <property type="evidence" value="ECO:0007669"/>
    <property type="project" value="TreeGrafter"/>
</dbReference>
<feature type="chain" id="PRO_5008998228" description="LPS-assembly protein LptD" evidence="2">
    <location>
        <begin position="28"/>
        <end position="814"/>
    </location>
</feature>
<reference evidence="5" key="1">
    <citation type="submission" date="2016-02" db="EMBL/GenBank/DDBJ databases">
        <title>Halorhodospira halochloris DSM-1059 complete genome, version 2.</title>
        <authorList>
            <person name="Tsukatani Y."/>
        </authorList>
    </citation>
    <scope>NUCLEOTIDE SEQUENCE</scope>
    <source>
        <strain evidence="5">DSM 1059</strain>
    </source>
</reference>
<dbReference type="PANTHER" id="PTHR30189:SF1">
    <property type="entry name" value="LPS-ASSEMBLY PROTEIN LPTD"/>
    <property type="match status" value="1"/>
</dbReference>
<evidence type="ECO:0000256" key="2">
    <source>
        <dbReference type="HAMAP-Rule" id="MF_01411"/>
    </source>
</evidence>
<protein>
    <recommendedName>
        <fullName evidence="2">LPS-assembly protein LptD</fullName>
    </recommendedName>
</protein>
<feature type="region of interest" description="Disordered" evidence="3">
    <location>
        <begin position="70"/>
        <end position="89"/>
    </location>
</feature>
<evidence type="ECO:0000313" key="6">
    <source>
        <dbReference type="Proteomes" id="UP000218890"/>
    </source>
</evidence>
<dbReference type="InterPro" id="IPR020889">
    <property type="entry name" value="LipoPS_assembly_LptD"/>
</dbReference>